<evidence type="ECO:0000256" key="2">
    <source>
        <dbReference type="ARBA" id="ARBA00016337"/>
    </source>
</evidence>
<evidence type="ECO:0000256" key="5">
    <source>
        <dbReference type="ARBA" id="ARBA00022723"/>
    </source>
</evidence>
<keyword evidence="6 10" id="KW-0274">FAD</keyword>
<evidence type="ECO:0000256" key="4">
    <source>
        <dbReference type="ARBA" id="ARBA00022679"/>
    </source>
</evidence>
<evidence type="ECO:0000256" key="10">
    <source>
        <dbReference type="PIRNR" id="PIRNR006268"/>
    </source>
</evidence>
<evidence type="ECO:0000256" key="9">
    <source>
        <dbReference type="ARBA" id="ARBA00048540"/>
    </source>
</evidence>
<evidence type="ECO:0000256" key="8">
    <source>
        <dbReference type="ARBA" id="ARBA00031306"/>
    </source>
</evidence>
<keyword evidence="4 10" id="KW-0808">Transferase</keyword>
<feature type="binding site" evidence="11">
    <location>
        <position position="245"/>
    </location>
    <ligand>
        <name>Mg(2+)</name>
        <dbReference type="ChEBI" id="CHEBI:18420"/>
    </ligand>
</feature>
<dbReference type="Pfam" id="PF02424">
    <property type="entry name" value="ApbE"/>
    <property type="match status" value="1"/>
</dbReference>
<dbReference type="Gene3D" id="3.10.520.10">
    <property type="entry name" value="ApbE-like domains"/>
    <property type="match status" value="1"/>
</dbReference>
<dbReference type="PIRSF" id="PIRSF006268">
    <property type="entry name" value="ApbE"/>
    <property type="match status" value="1"/>
</dbReference>
<evidence type="ECO:0000256" key="6">
    <source>
        <dbReference type="ARBA" id="ARBA00022827"/>
    </source>
</evidence>
<organism evidence="12 13">
    <name type="scientific">Sphingobium nicotianae</name>
    <dbReference type="NCBI Taxonomy" id="2782607"/>
    <lineage>
        <taxon>Bacteria</taxon>
        <taxon>Pseudomonadati</taxon>
        <taxon>Pseudomonadota</taxon>
        <taxon>Alphaproteobacteria</taxon>
        <taxon>Sphingomonadales</taxon>
        <taxon>Sphingomonadaceae</taxon>
        <taxon>Sphingobium</taxon>
    </lineage>
</organism>
<dbReference type="PANTHER" id="PTHR30040:SF2">
    <property type="entry name" value="FAD:PROTEIN FMN TRANSFERASE"/>
    <property type="match status" value="1"/>
</dbReference>
<feature type="binding site" evidence="11">
    <location>
        <position position="140"/>
    </location>
    <ligand>
        <name>Mg(2+)</name>
        <dbReference type="ChEBI" id="CHEBI:18420"/>
    </ligand>
</feature>
<feature type="binding site" evidence="11">
    <location>
        <position position="249"/>
    </location>
    <ligand>
        <name>Mg(2+)</name>
        <dbReference type="ChEBI" id="CHEBI:18420"/>
    </ligand>
</feature>
<name>A0A9X1DBG4_9SPHN</name>
<dbReference type="PANTHER" id="PTHR30040">
    <property type="entry name" value="THIAMINE BIOSYNTHESIS LIPOPROTEIN APBE"/>
    <property type="match status" value="1"/>
</dbReference>
<dbReference type="Proteomes" id="UP001138757">
    <property type="component" value="Unassembled WGS sequence"/>
</dbReference>
<keyword evidence="5 10" id="KW-0479">Metal-binding</keyword>
<evidence type="ECO:0000313" key="13">
    <source>
        <dbReference type="Proteomes" id="UP001138757"/>
    </source>
</evidence>
<comment type="cofactor">
    <cofactor evidence="11">
        <name>Mg(2+)</name>
        <dbReference type="ChEBI" id="CHEBI:18420"/>
    </cofactor>
    <cofactor evidence="11">
        <name>Mn(2+)</name>
        <dbReference type="ChEBI" id="CHEBI:29035"/>
    </cofactor>
    <text evidence="11">Magnesium. Can also use manganese.</text>
</comment>
<protein>
    <recommendedName>
        <fullName evidence="2 10">FAD:protein FMN transferase</fullName>
        <ecNumber evidence="1 10">2.7.1.180</ecNumber>
    </recommendedName>
    <alternativeName>
        <fullName evidence="8 10">Flavin transferase</fullName>
    </alternativeName>
</protein>
<gene>
    <name evidence="12" type="ORF">KK488_07690</name>
</gene>
<sequence>MGTFWRVRLAASTGADLSGIGMTIQSRLDGLTSEMSHWDPSSLLRAFDRSGAGDWTPLTPDFATVIGMGLAIAECTGGAFDPTIGRLTDLYGLGPNPSDREPTPQETECALSCSGWRLLRYDRCERSIQQPGGLWLDLSGIAKGYAVDVVADLLAGCGIGHCLVEIGGECVGRGMRPDGDPWWVDLETPPDLRALPMRVALHQLAVATSGDYVRGAHTLDPRTGRRVANGVASVSVIHARAMEADAWASALTVLGREEGAALAVREGLAVRMLSRDGVMTREWISPALAAMLG</sequence>
<keyword evidence="13" id="KW-1185">Reference proteome</keyword>
<dbReference type="AlphaFoldDB" id="A0A9X1DBG4"/>
<keyword evidence="3 10" id="KW-0285">Flavoprotein</keyword>
<dbReference type="GO" id="GO:0046872">
    <property type="term" value="F:metal ion binding"/>
    <property type="evidence" value="ECO:0007669"/>
    <property type="project" value="UniProtKB-UniRule"/>
</dbReference>
<reference evidence="12" key="1">
    <citation type="submission" date="2021-05" db="EMBL/GenBank/DDBJ databases">
        <title>Genome of Sphingobium sp. strain.</title>
        <authorList>
            <person name="Fan R."/>
        </authorList>
    </citation>
    <scope>NUCLEOTIDE SEQUENCE</scope>
    <source>
        <strain evidence="12">H33</strain>
    </source>
</reference>
<evidence type="ECO:0000256" key="11">
    <source>
        <dbReference type="PIRSR" id="PIRSR006268-2"/>
    </source>
</evidence>
<dbReference type="InterPro" id="IPR003374">
    <property type="entry name" value="ApbE-like_sf"/>
</dbReference>
<dbReference type="EC" id="2.7.1.180" evidence="1 10"/>
<evidence type="ECO:0000256" key="7">
    <source>
        <dbReference type="ARBA" id="ARBA00022842"/>
    </source>
</evidence>
<dbReference type="SUPFAM" id="SSF143631">
    <property type="entry name" value="ApbE-like"/>
    <property type="match status" value="1"/>
</dbReference>
<comment type="caution">
    <text evidence="12">The sequence shown here is derived from an EMBL/GenBank/DDBJ whole genome shotgun (WGS) entry which is preliminary data.</text>
</comment>
<evidence type="ECO:0000256" key="1">
    <source>
        <dbReference type="ARBA" id="ARBA00011955"/>
    </source>
</evidence>
<comment type="catalytic activity">
    <reaction evidence="9 10">
        <text>L-threonyl-[protein] + FAD = FMN-L-threonyl-[protein] + AMP + H(+)</text>
        <dbReference type="Rhea" id="RHEA:36847"/>
        <dbReference type="Rhea" id="RHEA-COMP:11060"/>
        <dbReference type="Rhea" id="RHEA-COMP:11061"/>
        <dbReference type="ChEBI" id="CHEBI:15378"/>
        <dbReference type="ChEBI" id="CHEBI:30013"/>
        <dbReference type="ChEBI" id="CHEBI:57692"/>
        <dbReference type="ChEBI" id="CHEBI:74257"/>
        <dbReference type="ChEBI" id="CHEBI:456215"/>
        <dbReference type="EC" id="2.7.1.180"/>
    </reaction>
</comment>
<evidence type="ECO:0000313" key="12">
    <source>
        <dbReference type="EMBL" id="MBT2186831.1"/>
    </source>
</evidence>
<dbReference type="EMBL" id="JAHGAW010000004">
    <property type="protein sequence ID" value="MBT2186831.1"/>
    <property type="molecule type" value="Genomic_DNA"/>
</dbReference>
<evidence type="ECO:0000256" key="3">
    <source>
        <dbReference type="ARBA" id="ARBA00022630"/>
    </source>
</evidence>
<proteinExistence type="inferred from homology"/>
<accession>A0A9X1DBG4</accession>
<comment type="similarity">
    <text evidence="10">Belongs to the ApbE family.</text>
</comment>
<dbReference type="InterPro" id="IPR024932">
    <property type="entry name" value="ApbE"/>
</dbReference>
<dbReference type="GO" id="GO:0016740">
    <property type="term" value="F:transferase activity"/>
    <property type="evidence" value="ECO:0007669"/>
    <property type="project" value="UniProtKB-UniRule"/>
</dbReference>
<keyword evidence="7 10" id="KW-0460">Magnesium</keyword>